<proteinExistence type="predicted"/>
<evidence type="ECO:0008006" key="4">
    <source>
        <dbReference type="Google" id="ProtNLM"/>
    </source>
</evidence>
<evidence type="ECO:0000313" key="2">
    <source>
        <dbReference type="EnsemblPlants" id="ONIVA11G22830.1"/>
    </source>
</evidence>
<dbReference type="AlphaFoldDB" id="A0A0E0J5F7"/>
<feature type="chain" id="PRO_5002363539" description="Knottin scorpion toxin-like domain-containing protein" evidence="1">
    <location>
        <begin position="32"/>
        <end position="85"/>
    </location>
</feature>
<evidence type="ECO:0000256" key="1">
    <source>
        <dbReference type="SAM" id="SignalP"/>
    </source>
</evidence>
<accession>A0A0E0J5F7</accession>
<organism evidence="2">
    <name type="scientific">Oryza nivara</name>
    <name type="common">Indian wild rice</name>
    <name type="synonym">Oryza sativa f. spontanea</name>
    <dbReference type="NCBI Taxonomy" id="4536"/>
    <lineage>
        <taxon>Eukaryota</taxon>
        <taxon>Viridiplantae</taxon>
        <taxon>Streptophyta</taxon>
        <taxon>Embryophyta</taxon>
        <taxon>Tracheophyta</taxon>
        <taxon>Spermatophyta</taxon>
        <taxon>Magnoliopsida</taxon>
        <taxon>Liliopsida</taxon>
        <taxon>Poales</taxon>
        <taxon>Poaceae</taxon>
        <taxon>BOP clade</taxon>
        <taxon>Oryzoideae</taxon>
        <taxon>Oryzeae</taxon>
        <taxon>Oryzinae</taxon>
        <taxon>Oryza</taxon>
    </lineage>
</organism>
<dbReference type="Proteomes" id="UP000006591">
    <property type="component" value="Chromosome 11"/>
</dbReference>
<dbReference type="OMA" id="GAYCLKY"/>
<feature type="signal peptide" evidence="1">
    <location>
        <begin position="1"/>
        <end position="31"/>
    </location>
</feature>
<reference evidence="2" key="1">
    <citation type="submission" date="2015-04" db="UniProtKB">
        <authorList>
            <consortium name="EnsemblPlants"/>
        </authorList>
    </citation>
    <scope>IDENTIFICATION</scope>
    <source>
        <strain evidence="2">SL10</strain>
    </source>
</reference>
<dbReference type="PROSITE" id="PS51257">
    <property type="entry name" value="PROKAR_LIPOPROTEIN"/>
    <property type="match status" value="1"/>
</dbReference>
<dbReference type="Gramene" id="ONIVA11G22830.1">
    <property type="protein sequence ID" value="ONIVA11G22830.1"/>
    <property type="gene ID" value="ONIVA11G22830"/>
</dbReference>
<sequence length="85" mass="9308">MAIISKKNNTMALGCLVAFVILAVVLSSCKADESTDVCFYAGLRACQVRMCGAYCLKYYGNLVEWKGAYCNEQGKCCCKARSISR</sequence>
<name>A0A0E0J5F7_ORYNI</name>
<reference evidence="2" key="2">
    <citation type="submission" date="2018-04" db="EMBL/GenBank/DDBJ databases">
        <title>OnivRS2 (Oryza nivara Reference Sequence Version 2).</title>
        <authorList>
            <person name="Zhang J."/>
            <person name="Kudrna D."/>
            <person name="Lee S."/>
            <person name="Talag J."/>
            <person name="Rajasekar S."/>
            <person name="Welchert J."/>
            <person name="Hsing Y.-I."/>
            <person name="Wing R.A."/>
        </authorList>
    </citation>
    <scope>NUCLEOTIDE SEQUENCE [LARGE SCALE GENOMIC DNA]</scope>
    <source>
        <strain evidence="2">SL10</strain>
    </source>
</reference>
<dbReference type="EnsemblPlants" id="ONIVA11G22830.1">
    <property type="protein sequence ID" value="ONIVA11G22830.1"/>
    <property type="gene ID" value="ONIVA11G22830"/>
</dbReference>
<dbReference type="HOGENOM" id="CLU_2516508_0_0_1"/>
<keyword evidence="3" id="KW-1185">Reference proteome</keyword>
<keyword evidence="1" id="KW-0732">Signal</keyword>
<evidence type="ECO:0000313" key="3">
    <source>
        <dbReference type="Proteomes" id="UP000006591"/>
    </source>
</evidence>
<protein>
    <recommendedName>
        <fullName evidence="4">Knottin scorpion toxin-like domain-containing protein</fullName>
    </recommendedName>
</protein>